<evidence type="ECO:0000256" key="1">
    <source>
        <dbReference type="ARBA" id="ARBA00004613"/>
    </source>
</evidence>
<dbReference type="InterPro" id="IPR012341">
    <property type="entry name" value="6hp_glycosidase-like_sf"/>
</dbReference>
<keyword evidence="5 8" id="KW-0378">Hydrolase</keyword>
<keyword evidence="3" id="KW-0964">Secreted</keyword>
<evidence type="ECO:0000256" key="6">
    <source>
        <dbReference type="ARBA" id="ARBA00023295"/>
    </source>
</evidence>
<dbReference type="PROSITE" id="PS00812">
    <property type="entry name" value="GLYCOSYL_HYDROL_F8"/>
    <property type="match status" value="1"/>
</dbReference>
<dbReference type="GO" id="GO:0004553">
    <property type="term" value="F:hydrolase activity, hydrolyzing O-glycosyl compounds"/>
    <property type="evidence" value="ECO:0007669"/>
    <property type="project" value="InterPro"/>
</dbReference>
<keyword evidence="4" id="KW-0732">Signal</keyword>
<proteinExistence type="inferred from homology"/>
<evidence type="ECO:0000256" key="3">
    <source>
        <dbReference type="ARBA" id="ARBA00022525"/>
    </source>
</evidence>
<reference evidence="10 11" key="1">
    <citation type="submission" date="2018-09" db="EMBL/GenBank/DDBJ databases">
        <title>Paenibacillus aracenensis nov. sp. isolated from a cave in southern Spain.</title>
        <authorList>
            <person name="Jurado V."/>
            <person name="Gutierrez-Patricio S."/>
            <person name="Gonzalez-Pimentel J.L."/>
            <person name="Miller A.Z."/>
            <person name="Laiz L."/>
            <person name="Saiz-Jimenez C."/>
        </authorList>
    </citation>
    <scope>NUCLEOTIDE SEQUENCE [LARGE SCALE GENOMIC DNA]</scope>
    <source>
        <strain evidence="10 11">JCM 19203</strain>
    </source>
</reference>
<gene>
    <name evidence="10" type="ORF">D3P09_07025</name>
</gene>
<name>A0A3A6Q770_9BACL</name>
<evidence type="ECO:0000259" key="9">
    <source>
        <dbReference type="Pfam" id="PF24517"/>
    </source>
</evidence>
<comment type="similarity">
    <text evidence="2 8">Belongs to the glycosyl hydrolase 8 (cellulase D) family.</text>
</comment>
<feature type="active site" description="Nucleophile" evidence="7">
    <location>
        <position position="182"/>
    </location>
</feature>
<dbReference type="InterPro" id="IPR002037">
    <property type="entry name" value="Glyco_hydro_8"/>
</dbReference>
<dbReference type="PRINTS" id="PR00735">
    <property type="entry name" value="GLHYDRLASE8"/>
</dbReference>
<evidence type="ECO:0000256" key="2">
    <source>
        <dbReference type="ARBA" id="ARBA00009209"/>
    </source>
</evidence>
<evidence type="ECO:0000256" key="4">
    <source>
        <dbReference type="ARBA" id="ARBA00022729"/>
    </source>
</evidence>
<evidence type="ECO:0000256" key="5">
    <source>
        <dbReference type="ARBA" id="ARBA00022801"/>
    </source>
</evidence>
<dbReference type="EC" id="3.2.1.-" evidence="8"/>
<organism evidence="10 11">
    <name type="scientific">Paenibacillus pinisoli</name>
    <dbReference type="NCBI Taxonomy" id="1276110"/>
    <lineage>
        <taxon>Bacteria</taxon>
        <taxon>Bacillati</taxon>
        <taxon>Bacillota</taxon>
        <taxon>Bacilli</taxon>
        <taxon>Bacillales</taxon>
        <taxon>Paenibacillaceae</taxon>
        <taxon>Paenibacillus</taxon>
    </lineage>
</organism>
<accession>A0A3A6Q770</accession>
<dbReference type="GO" id="GO:0000272">
    <property type="term" value="P:polysaccharide catabolic process"/>
    <property type="evidence" value="ECO:0007669"/>
    <property type="project" value="UniProtKB-KW"/>
</dbReference>
<dbReference type="EMBL" id="QXQB01000001">
    <property type="protein sequence ID" value="RJX41694.1"/>
    <property type="molecule type" value="Genomic_DNA"/>
</dbReference>
<dbReference type="Proteomes" id="UP000267798">
    <property type="component" value="Unassembled WGS sequence"/>
</dbReference>
<keyword evidence="8" id="KW-0624">Polysaccharide degradation</keyword>
<evidence type="ECO:0000313" key="10">
    <source>
        <dbReference type="EMBL" id="RJX41694.1"/>
    </source>
</evidence>
<feature type="domain" description="Carbohydrate-binding module family 96" evidence="9">
    <location>
        <begin position="442"/>
        <end position="604"/>
    </location>
</feature>
<dbReference type="InterPro" id="IPR019834">
    <property type="entry name" value="Glyco_hydro_8_CS"/>
</dbReference>
<dbReference type="OrthoDB" id="9803461at2"/>
<comment type="caution">
    <text evidence="10">The sequence shown here is derived from an EMBL/GenBank/DDBJ whole genome shotgun (WGS) entry which is preliminary data.</text>
</comment>
<dbReference type="Pfam" id="PF24517">
    <property type="entry name" value="CBM96"/>
    <property type="match status" value="1"/>
</dbReference>
<evidence type="ECO:0000256" key="8">
    <source>
        <dbReference type="RuleBase" id="RU361167"/>
    </source>
</evidence>
<keyword evidence="11" id="KW-1185">Reference proteome</keyword>
<protein>
    <recommendedName>
        <fullName evidence="8">Glucanase</fullName>
        <ecNumber evidence="8">3.2.1.-</ecNumber>
    </recommendedName>
</protein>
<keyword evidence="6 8" id="KW-0326">Glycosidase</keyword>
<dbReference type="SUPFAM" id="SSF48208">
    <property type="entry name" value="Six-hairpin glycosidases"/>
    <property type="match status" value="1"/>
</dbReference>
<dbReference type="GO" id="GO:0005576">
    <property type="term" value="C:extracellular region"/>
    <property type="evidence" value="ECO:0007669"/>
    <property type="project" value="UniProtKB-SubCell"/>
</dbReference>
<dbReference type="Pfam" id="PF01270">
    <property type="entry name" value="Glyco_hydro_8"/>
    <property type="match status" value="1"/>
</dbReference>
<dbReference type="InterPro" id="IPR055372">
    <property type="entry name" value="CBM96"/>
</dbReference>
<evidence type="ECO:0000256" key="7">
    <source>
        <dbReference type="PROSITE-ProRule" id="PRU10058"/>
    </source>
</evidence>
<sequence length="606" mass="65496">MNTNLANCGKDLGKGKMMKKVMMISLVMALLLTLMKTQSLLLDTAYGAGEARPFPQQVSYSGIIKPNHVTQAAMNTAVASYYDYWKGKYLKNNLSSLPGGYYVKGEITGDPGGFVALGTSEGQGYGMIITVLMAGHDPNAKTIFDGLFKTARAFKSSVNSNLMGWVVADHVNAQGSFSSATDGDLDIAYSLILAHNQWGSGGTINYLQEATKMINAIKSSNVTNNNRLNLGDWDSKSAHNSRPSDWMMSHLRAFHEVTGDNTWLNVINALYTAYSQVSNNYAPTTGLISDFIVNTPAQPAPEWYLNEFQQTNQYYYNAARVPLRMVMDYAMYGETRGKTIVDKMSTWIKGATSNNPSNVKAGYSLSGTALNTYSSAVFTSPFISGATASSGNQAWVNAGWDYMKNAKSSYFSDSYNMLNLLYISGNWWKPTAQGGGSTGGVTLPVVSDTYVRGGTYSTINYSTETTMTVKKNDPNLSFARQGYLKFIKSSVTGPITSAKIRLYVDSIHSNATSVPIRALGIYNNTWSEATITYANQPTEAGVSQGSATATGTAGYIYLDVTSFVNSQSSDTLSFRIVGIDHDAGAVLATKENATASKRPVLLINGG</sequence>
<comment type="subcellular location">
    <subcellularLocation>
        <location evidence="1">Secreted</location>
    </subcellularLocation>
</comment>
<dbReference type="Gene3D" id="1.50.10.10">
    <property type="match status" value="1"/>
</dbReference>
<keyword evidence="8" id="KW-0119">Carbohydrate metabolism</keyword>
<dbReference type="AlphaFoldDB" id="A0A3A6Q770"/>
<dbReference type="InterPro" id="IPR008928">
    <property type="entry name" value="6-hairpin_glycosidase_sf"/>
</dbReference>
<evidence type="ECO:0000313" key="11">
    <source>
        <dbReference type="Proteomes" id="UP000267798"/>
    </source>
</evidence>
<dbReference type="NCBIfam" id="NF033679">
    <property type="entry name" value="DNRLRE_dom"/>
    <property type="match status" value="1"/>
</dbReference>